<evidence type="ECO:0000256" key="4">
    <source>
        <dbReference type="ARBA" id="ARBA00023242"/>
    </source>
</evidence>
<protein>
    <submittedName>
        <fullName evidence="7">Basic-leucine zipper (BZIP) transcription factor</fullName>
    </submittedName>
</protein>
<accession>A0A179F1V7</accession>
<dbReference type="Pfam" id="PF00170">
    <property type="entry name" value="bZIP_1"/>
    <property type="match status" value="1"/>
</dbReference>
<proteinExistence type="predicted"/>
<keyword evidence="4" id="KW-0539">Nucleus</keyword>
<comment type="subcellular location">
    <subcellularLocation>
        <location evidence="1">Nucleus</location>
    </subcellularLocation>
</comment>
<keyword evidence="2" id="KW-0805">Transcription regulation</keyword>
<reference evidence="7 8" key="1">
    <citation type="journal article" date="2016" name="PLoS Pathog.">
        <title>Biosynthesis of antibiotic leucinostatins in bio-control fungus Purpureocillium lilacinum and their inhibition on phytophthora revealed by genome mining.</title>
        <authorList>
            <person name="Wang G."/>
            <person name="Liu Z."/>
            <person name="Lin R."/>
            <person name="Li E."/>
            <person name="Mao Z."/>
            <person name="Ling J."/>
            <person name="Yang Y."/>
            <person name="Yin W.B."/>
            <person name="Xie B."/>
        </authorList>
    </citation>
    <scope>NUCLEOTIDE SEQUENCE [LARGE SCALE GENOMIC DNA]</scope>
    <source>
        <strain evidence="7">170</strain>
    </source>
</reference>
<feature type="compositionally biased region" description="Polar residues" evidence="5">
    <location>
        <begin position="26"/>
        <end position="37"/>
    </location>
</feature>
<dbReference type="GO" id="GO:0005634">
    <property type="term" value="C:nucleus"/>
    <property type="evidence" value="ECO:0007669"/>
    <property type="project" value="UniProtKB-SubCell"/>
</dbReference>
<feature type="region of interest" description="Disordered" evidence="5">
    <location>
        <begin position="213"/>
        <end position="263"/>
    </location>
</feature>
<dbReference type="OrthoDB" id="295274at2759"/>
<dbReference type="Gene3D" id="1.20.5.170">
    <property type="match status" value="1"/>
</dbReference>
<dbReference type="RefSeq" id="XP_018137461.1">
    <property type="nucleotide sequence ID" value="XM_018294630.1"/>
</dbReference>
<dbReference type="STRING" id="1380566.A0A179F1V7"/>
<feature type="compositionally biased region" description="Low complexity" evidence="5">
    <location>
        <begin position="56"/>
        <end position="75"/>
    </location>
</feature>
<dbReference type="PROSITE" id="PS00036">
    <property type="entry name" value="BZIP_BASIC"/>
    <property type="match status" value="1"/>
</dbReference>
<dbReference type="SMART" id="SM00338">
    <property type="entry name" value="BRLZ"/>
    <property type="match status" value="1"/>
</dbReference>
<evidence type="ECO:0000313" key="7">
    <source>
        <dbReference type="EMBL" id="OAQ59437.1"/>
    </source>
</evidence>
<dbReference type="CDD" id="cd14687">
    <property type="entry name" value="bZIP_ATF2"/>
    <property type="match status" value="1"/>
</dbReference>
<feature type="region of interest" description="Disordered" evidence="5">
    <location>
        <begin position="1"/>
        <end position="144"/>
    </location>
</feature>
<keyword evidence="3" id="KW-0804">Transcription</keyword>
<comment type="caution">
    <text evidence="7">The sequence shown here is derived from an EMBL/GenBank/DDBJ whole genome shotgun (WGS) entry which is preliminary data.</text>
</comment>
<dbReference type="SUPFAM" id="SSF57959">
    <property type="entry name" value="Leucine zipper domain"/>
    <property type="match status" value="1"/>
</dbReference>
<dbReference type="PANTHER" id="PTHR19304">
    <property type="entry name" value="CYCLIC-AMP RESPONSE ELEMENT BINDING PROTEIN"/>
    <property type="match status" value="1"/>
</dbReference>
<keyword evidence="8" id="KW-1185">Reference proteome</keyword>
<dbReference type="InterPro" id="IPR051027">
    <property type="entry name" value="bZIP_transcription_factors"/>
</dbReference>
<dbReference type="Proteomes" id="UP000078397">
    <property type="component" value="Unassembled WGS sequence"/>
</dbReference>
<dbReference type="AlphaFoldDB" id="A0A179F1V7"/>
<dbReference type="KEGG" id="pchm:VFPPC_16877"/>
<dbReference type="GO" id="GO:0003700">
    <property type="term" value="F:DNA-binding transcription factor activity"/>
    <property type="evidence" value="ECO:0007669"/>
    <property type="project" value="InterPro"/>
</dbReference>
<dbReference type="InterPro" id="IPR046347">
    <property type="entry name" value="bZIP_sf"/>
</dbReference>
<evidence type="ECO:0000313" key="8">
    <source>
        <dbReference type="Proteomes" id="UP000078397"/>
    </source>
</evidence>
<name>A0A179F1V7_METCM</name>
<dbReference type="EMBL" id="LSBJ02000011">
    <property type="protein sequence ID" value="OAQ59437.1"/>
    <property type="molecule type" value="Genomic_DNA"/>
</dbReference>
<evidence type="ECO:0000256" key="3">
    <source>
        <dbReference type="ARBA" id="ARBA00023163"/>
    </source>
</evidence>
<dbReference type="PROSITE" id="PS50217">
    <property type="entry name" value="BZIP"/>
    <property type="match status" value="1"/>
</dbReference>
<evidence type="ECO:0000256" key="5">
    <source>
        <dbReference type="SAM" id="MobiDB-lite"/>
    </source>
</evidence>
<dbReference type="InterPro" id="IPR004827">
    <property type="entry name" value="bZIP"/>
</dbReference>
<organism evidence="7 8">
    <name type="scientific">Pochonia chlamydosporia 170</name>
    <dbReference type="NCBI Taxonomy" id="1380566"/>
    <lineage>
        <taxon>Eukaryota</taxon>
        <taxon>Fungi</taxon>
        <taxon>Dikarya</taxon>
        <taxon>Ascomycota</taxon>
        <taxon>Pezizomycotina</taxon>
        <taxon>Sordariomycetes</taxon>
        <taxon>Hypocreomycetidae</taxon>
        <taxon>Hypocreales</taxon>
        <taxon>Clavicipitaceae</taxon>
        <taxon>Pochonia</taxon>
    </lineage>
</organism>
<feature type="compositionally biased region" description="Acidic residues" evidence="5">
    <location>
        <begin position="91"/>
        <end position="101"/>
    </location>
</feature>
<evidence type="ECO:0000259" key="6">
    <source>
        <dbReference type="PROSITE" id="PS50217"/>
    </source>
</evidence>
<sequence>MLGLPGGDKSFLNQFGGTQDVFPSKIDNQTAPSSVSQEDIPEEPGKRATRPKTKSSTKTPKQKPSAAKLAAPAPKTRTQPRRNATKANETPLEDQEPEPESEPAPAVPVPTTKKAKNRRQRSLERNRVAASKCRKRKKQWTDGLEQKKSGLESIHHELQAKCMSLLQESSQLKNFLIGHASCQDPNIDIWIRNEASKFVQNLQKKRRLNSLFSVPSLDGNSSASSSASPLTGTALESPGQASLDLDMDDFSGSEESSEDDLAN</sequence>
<gene>
    <name evidence="7" type="ORF">VFPPC_16877</name>
</gene>
<dbReference type="GeneID" id="28858624"/>
<evidence type="ECO:0000256" key="1">
    <source>
        <dbReference type="ARBA" id="ARBA00004123"/>
    </source>
</evidence>
<evidence type="ECO:0000256" key="2">
    <source>
        <dbReference type="ARBA" id="ARBA00023015"/>
    </source>
</evidence>
<feature type="compositionally biased region" description="Acidic residues" evidence="5">
    <location>
        <begin position="245"/>
        <end position="263"/>
    </location>
</feature>
<feature type="domain" description="BZIP" evidence="6">
    <location>
        <begin position="116"/>
        <end position="179"/>
    </location>
</feature>